<dbReference type="Pfam" id="PF00155">
    <property type="entry name" value="Aminotran_1_2"/>
    <property type="match status" value="1"/>
</dbReference>
<dbReference type="Gene3D" id="1.10.10.10">
    <property type="entry name" value="Winged helix-like DNA-binding domain superfamily/Winged helix DNA-binding domain"/>
    <property type="match status" value="1"/>
</dbReference>
<dbReference type="InterPro" id="IPR000524">
    <property type="entry name" value="Tscrpt_reg_HTH_GntR"/>
</dbReference>
<evidence type="ECO:0000259" key="7">
    <source>
        <dbReference type="PROSITE" id="PS50949"/>
    </source>
</evidence>
<keyword evidence="5" id="KW-0804">Transcription</keyword>
<dbReference type="InterPro" id="IPR004839">
    <property type="entry name" value="Aminotransferase_I/II_large"/>
</dbReference>
<dbReference type="InterPro" id="IPR051446">
    <property type="entry name" value="HTH_trans_reg/aminotransferase"/>
</dbReference>
<evidence type="ECO:0000313" key="8">
    <source>
        <dbReference type="EMBL" id="MDX3043095.1"/>
    </source>
</evidence>
<comment type="caution">
    <text evidence="8">The sequence shown here is derived from an EMBL/GenBank/DDBJ whole genome shotgun (WGS) entry which is preliminary data.</text>
</comment>
<keyword evidence="8" id="KW-0032">Aminotransferase</keyword>
<dbReference type="SUPFAM" id="SSF53383">
    <property type="entry name" value="PLP-dependent transferases"/>
    <property type="match status" value="1"/>
</dbReference>
<dbReference type="InterPro" id="IPR036390">
    <property type="entry name" value="WH_DNA-bd_sf"/>
</dbReference>
<dbReference type="GO" id="GO:0008483">
    <property type="term" value="F:transaminase activity"/>
    <property type="evidence" value="ECO:0007669"/>
    <property type="project" value="UniProtKB-KW"/>
</dbReference>
<protein>
    <submittedName>
        <fullName evidence="8">PLP-dependent aminotransferase family protein</fullName>
    </submittedName>
</protein>
<accession>A0ABU4N0I6</accession>
<dbReference type="SMART" id="SM00345">
    <property type="entry name" value="HTH_GNTR"/>
    <property type="match status" value="1"/>
</dbReference>
<feature type="region of interest" description="Disordered" evidence="6">
    <location>
        <begin position="506"/>
        <end position="556"/>
    </location>
</feature>
<evidence type="ECO:0000256" key="3">
    <source>
        <dbReference type="ARBA" id="ARBA00023015"/>
    </source>
</evidence>
<dbReference type="InterPro" id="IPR036388">
    <property type="entry name" value="WH-like_DNA-bd_sf"/>
</dbReference>
<dbReference type="EMBL" id="JARAWJ010000046">
    <property type="protein sequence ID" value="MDX3043095.1"/>
    <property type="molecule type" value="Genomic_DNA"/>
</dbReference>
<sequence>MPRESTALPSGGFALDRNLPEPLYQQLYERLRDSIRTGQLRPGVRLPATRTLARELQVSRNTVLVAYERLVSEQFATGQVGSGTHVAVRHGEGRHEDGATPKVTRLPSPPEKPGRAFKLSGTARLLLQTARTEDGRGAGPQSAGQPFVLGVPALDLFPAKLWSRVLARRAARLSSSLTHTQDPLGHWPLRKELATYLGLARGVSCTAEQVVITNSTQTLTHLLARLLLEPREQVLVENPGFPGARAALMAAGVVPCPVDVDHEGLCVSSGESRYPWARMAVVTPNHQFPTGRRMTEFRRAQLLGWAARSDRWVIEDDYDGEFASGSPSPPLQRMDTSNRVIYLGTLNKALFPALRLAYAVLPPDLVDVVAAARHVAYGAPPVLEQAAVHDFMADHHFARHIRRMRQAYQERREACVRALHDEFGGLVRVLSPKAGTHLVAGFPAGTDERRLARLSGRCGATVYPLSSYHSTGTAPVPALVLGFGATPPEQAALGVRRIAAAFEQSARAAGSPPDDGACAEARARGDVHTEVSLPMAVRRPRETDTTPTFVGRRNQK</sequence>
<dbReference type="CDD" id="cd07377">
    <property type="entry name" value="WHTH_GntR"/>
    <property type="match status" value="1"/>
</dbReference>
<feature type="region of interest" description="Disordered" evidence="6">
    <location>
        <begin position="93"/>
        <end position="114"/>
    </location>
</feature>
<reference evidence="8 9" key="1">
    <citation type="journal article" date="2023" name="Microb. Genom.">
        <title>Mesoterricola silvestris gen. nov., sp. nov., Mesoterricola sediminis sp. nov., Geothrix oryzae sp. nov., Geothrix edaphica sp. nov., Geothrix rubra sp. nov., and Geothrix limicola sp. nov., six novel members of Acidobacteriota isolated from soils.</title>
        <authorList>
            <person name="Weisberg A.J."/>
            <person name="Pearce E."/>
            <person name="Kramer C.G."/>
            <person name="Chang J.H."/>
            <person name="Clarke C.R."/>
        </authorList>
    </citation>
    <scope>NUCLEOTIDE SEQUENCE [LARGE SCALE GENOMIC DNA]</scope>
    <source>
        <strain evidence="8 9">NE20-4-1</strain>
    </source>
</reference>
<gene>
    <name evidence="8" type="ORF">PV383_38895</name>
</gene>
<dbReference type="SUPFAM" id="SSF46785">
    <property type="entry name" value="Winged helix' DNA-binding domain"/>
    <property type="match status" value="1"/>
</dbReference>
<evidence type="ECO:0000256" key="4">
    <source>
        <dbReference type="ARBA" id="ARBA00023125"/>
    </source>
</evidence>
<dbReference type="PROSITE" id="PS50949">
    <property type="entry name" value="HTH_GNTR"/>
    <property type="match status" value="1"/>
</dbReference>
<dbReference type="InterPro" id="IPR015421">
    <property type="entry name" value="PyrdxlP-dep_Trfase_major"/>
</dbReference>
<name>A0ABU4N0I6_9ACTN</name>
<dbReference type="InterPro" id="IPR015424">
    <property type="entry name" value="PyrdxlP-dep_Trfase"/>
</dbReference>
<dbReference type="PANTHER" id="PTHR46577">
    <property type="entry name" value="HTH-TYPE TRANSCRIPTIONAL REGULATORY PROTEIN GABR"/>
    <property type="match status" value="1"/>
</dbReference>
<dbReference type="PANTHER" id="PTHR46577:SF1">
    <property type="entry name" value="HTH-TYPE TRANSCRIPTIONAL REGULATORY PROTEIN GABR"/>
    <property type="match status" value="1"/>
</dbReference>
<proteinExistence type="inferred from homology"/>
<dbReference type="Proteomes" id="UP001282474">
    <property type="component" value="Unassembled WGS sequence"/>
</dbReference>
<feature type="domain" description="HTH gntR-type" evidence="7">
    <location>
        <begin position="21"/>
        <end position="89"/>
    </location>
</feature>
<dbReference type="Pfam" id="PF00392">
    <property type="entry name" value="GntR"/>
    <property type="match status" value="1"/>
</dbReference>
<dbReference type="Gene3D" id="3.40.640.10">
    <property type="entry name" value="Type I PLP-dependent aspartate aminotransferase-like (Major domain)"/>
    <property type="match status" value="1"/>
</dbReference>
<comment type="similarity">
    <text evidence="1">In the C-terminal section; belongs to the class-I pyridoxal-phosphate-dependent aminotransferase family.</text>
</comment>
<organism evidence="8 9">
    <name type="scientific">Streptomyces caniscabiei</name>
    <dbReference type="NCBI Taxonomy" id="2746961"/>
    <lineage>
        <taxon>Bacteria</taxon>
        <taxon>Bacillati</taxon>
        <taxon>Actinomycetota</taxon>
        <taxon>Actinomycetes</taxon>
        <taxon>Kitasatosporales</taxon>
        <taxon>Streptomycetaceae</taxon>
        <taxon>Streptomyces</taxon>
    </lineage>
</organism>
<keyword evidence="9" id="KW-1185">Reference proteome</keyword>
<dbReference type="CDD" id="cd00609">
    <property type="entry name" value="AAT_like"/>
    <property type="match status" value="1"/>
</dbReference>
<keyword evidence="4" id="KW-0238">DNA-binding</keyword>
<evidence type="ECO:0000256" key="6">
    <source>
        <dbReference type="SAM" id="MobiDB-lite"/>
    </source>
</evidence>
<keyword evidence="8" id="KW-0808">Transferase</keyword>
<dbReference type="RefSeq" id="WP_052682802.1">
    <property type="nucleotide sequence ID" value="NZ_JABXWF010000005.1"/>
</dbReference>
<evidence type="ECO:0000256" key="5">
    <source>
        <dbReference type="ARBA" id="ARBA00023163"/>
    </source>
</evidence>
<evidence type="ECO:0000313" key="9">
    <source>
        <dbReference type="Proteomes" id="UP001282474"/>
    </source>
</evidence>
<keyword evidence="2" id="KW-0663">Pyridoxal phosphate</keyword>
<evidence type="ECO:0000256" key="2">
    <source>
        <dbReference type="ARBA" id="ARBA00022898"/>
    </source>
</evidence>
<evidence type="ECO:0000256" key="1">
    <source>
        <dbReference type="ARBA" id="ARBA00005384"/>
    </source>
</evidence>
<keyword evidence="3" id="KW-0805">Transcription regulation</keyword>